<evidence type="ECO:0000256" key="1">
    <source>
        <dbReference type="SAM" id="SignalP"/>
    </source>
</evidence>
<proteinExistence type="predicted"/>
<organism evidence="2 3">
    <name type="scientific">Apiospora phragmitis</name>
    <dbReference type="NCBI Taxonomy" id="2905665"/>
    <lineage>
        <taxon>Eukaryota</taxon>
        <taxon>Fungi</taxon>
        <taxon>Dikarya</taxon>
        <taxon>Ascomycota</taxon>
        <taxon>Pezizomycotina</taxon>
        <taxon>Sordariomycetes</taxon>
        <taxon>Xylariomycetidae</taxon>
        <taxon>Amphisphaeriales</taxon>
        <taxon>Apiosporaceae</taxon>
        <taxon>Apiospora</taxon>
    </lineage>
</organism>
<reference evidence="2 3" key="1">
    <citation type="submission" date="2023-01" db="EMBL/GenBank/DDBJ databases">
        <title>Analysis of 21 Apiospora genomes using comparative genomics revels a genus with tremendous synthesis potential of carbohydrate active enzymes and secondary metabolites.</title>
        <authorList>
            <person name="Sorensen T."/>
        </authorList>
    </citation>
    <scope>NUCLEOTIDE SEQUENCE [LARGE SCALE GENOMIC DNA]</scope>
    <source>
        <strain evidence="2 3">CBS 135458</strain>
    </source>
</reference>
<dbReference type="EMBL" id="JAQQWL010000007">
    <property type="protein sequence ID" value="KAK8064628.1"/>
    <property type="molecule type" value="Genomic_DNA"/>
</dbReference>
<dbReference type="GeneID" id="92091738"/>
<comment type="caution">
    <text evidence="2">The sequence shown here is derived from an EMBL/GenBank/DDBJ whole genome shotgun (WGS) entry which is preliminary data.</text>
</comment>
<feature type="signal peptide" evidence="1">
    <location>
        <begin position="1"/>
        <end position="18"/>
    </location>
</feature>
<sequence>MRFTIASLLALAPLVAQASPVPVQRSVDALMGNQTGRAIMNDPFEDYKGNIFWIYSDLTVPDVYFERWCDGARAAIAWLNTNDLSGKGHRGVRWFAPGVGPQAPPRAMEIKTNKVQFTLYETRGPWEILDTWNESNGRCVPDTSGKYDCGKPKGLSVFKCVGWAPPYNLEGMN</sequence>
<evidence type="ECO:0000313" key="2">
    <source>
        <dbReference type="EMBL" id="KAK8064628.1"/>
    </source>
</evidence>
<protein>
    <submittedName>
        <fullName evidence="2">Uncharacterized protein</fullName>
    </submittedName>
</protein>
<feature type="chain" id="PRO_5046816870" evidence="1">
    <location>
        <begin position="19"/>
        <end position="173"/>
    </location>
</feature>
<gene>
    <name evidence="2" type="ORF">PG994_007266</name>
</gene>
<name>A0ABR1V0F1_9PEZI</name>
<accession>A0ABR1V0F1</accession>
<keyword evidence="1" id="KW-0732">Signal</keyword>
<keyword evidence="3" id="KW-1185">Reference proteome</keyword>
<dbReference type="Proteomes" id="UP001480595">
    <property type="component" value="Unassembled WGS sequence"/>
</dbReference>
<dbReference type="RefSeq" id="XP_066715617.1">
    <property type="nucleotide sequence ID" value="XM_066858675.1"/>
</dbReference>
<evidence type="ECO:0000313" key="3">
    <source>
        <dbReference type="Proteomes" id="UP001480595"/>
    </source>
</evidence>